<gene>
    <name evidence="2" type="ORF">HRG_02250</name>
</gene>
<dbReference type="AlphaFoldDB" id="A0A9P8SLD3"/>
<proteinExistence type="predicted"/>
<evidence type="ECO:0000313" key="3">
    <source>
        <dbReference type="Proteomes" id="UP000824596"/>
    </source>
</evidence>
<dbReference type="EMBL" id="JAIZPD010000002">
    <property type="protein sequence ID" value="KAH0966841.1"/>
    <property type="molecule type" value="Genomic_DNA"/>
</dbReference>
<accession>A0A9P8SLD3</accession>
<comment type="caution">
    <text evidence="2">The sequence shown here is derived from an EMBL/GenBank/DDBJ whole genome shotgun (WGS) entry which is preliminary data.</text>
</comment>
<reference evidence="2" key="1">
    <citation type="submission" date="2021-09" db="EMBL/GenBank/DDBJ databases">
        <title>A high-quality genome of the endoparasitic fungus Hirsutella rhossiliensis with a comparison of Hirsutella genomes reveals transposable elements contributing to genome size variation.</title>
        <authorList>
            <person name="Lin R."/>
            <person name="Jiao Y."/>
            <person name="Sun X."/>
            <person name="Ling J."/>
            <person name="Xie B."/>
            <person name="Cheng X."/>
        </authorList>
    </citation>
    <scope>NUCLEOTIDE SEQUENCE</scope>
    <source>
        <strain evidence="2">HR02</strain>
    </source>
</reference>
<feature type="compositionally biased region" description="Polar residues" evidence="1">
    <location>
        <begin position="342"/>
        <end position="357"/>
    </location>
</feature>
<dbReference type="RefSeq" id="XP_044724354.1">
    <property type="nucleotide sequence ID" value="XM_044860721.1"/>
</dbReference>
<feature type="region of interest" description="Disordered" evidence="1">
    <location>
        <begin position="341"/>
        <end position="364"/>
    </location>
</feature>
<evidence type="ECO:0000313" key="2">
    <source>
        <dbReference type="EMBL" id="KAH0966841.1"/>
    </source>
</evidence>
<protein>
    <submittedName>
        <fullName evidence="2">Uncharacterized protein</fullName>
    </submittedName>
</protein>
<dbReference type="GeneID" id="68351379"/>
<dbReference type="Proteomes" id="UP000824596">
    <property type="component" value="Unassembled WGS sequence"/>
</dbReference>
<organism evidence="2 3">
    <name type="scientific">Hirsutella rhossiliensis</name>
    <dbReference type="NCBI Taxonomy" id="111463"/>
    <lineage>
        <taxon>Eukaryota</taxon>
        <taxon>Fungi</taxon>
        <taxon>Dikarya</taxon>
        <taxon>Ascomycota</taxon>
        <taxon>Pezizomycotina</taxon>
        <taxon>Sordariomycetes</taxon>
        <taxon>Hypocreomycetidae</taxon>
        <taxon>Hypocreales</taxon>
        <taxon>Ophiocordycipitaceae</taxon>
        <taxon>Hirsutella</taxon>
    </lineage>
</organism>
<sequence>MVDRMPVPTGPGEPMNRKLIRTLGYLQVAQLVTSVVKSTVTHLRDNVPEEQNQRGFLGLLQSGGTLLQSIANDTVPGYADILQHIDDLKGRLRTLELESPLEALKEGFTAMQEFEANVTVTIFENYMPGVPEILDNWQRGKQELAEDHGPETEVQQAMRILRVLGSRATNTLNDVLRDWIPGYKEAQDSISIHTKNLANEVQLYQERKTDIFQVLKDGLELPLDIALGTLHRMLSDYVPGETYLEGAVFGTKPAANEYELARKFLDRICLESKPGALPWYEISEAFADWVDFKCAWRNNPEKLFLEFYERRRRRQRRVSPPSPSDDKITVAVTCWRDGRNQMRCTSSSPNSRGNSHTARPFGGD</sequence>
<evidence type="ECO:0000256" key="1">
    <source>
        <dbReference type="SAM" id="MobiDB-lite"/>
    </source>
</evidence>
<name>A0A9P8SLD3_9HYPO</name>
<keyword evidence="3" id="KW-1185">Reference proteome</keyword>